<dbReference type="Proteomes" id="UP000430508">
    <property type="component" value="Chromosome"/>
</dbReference>
<evidence type="ECO:0000313" key="1">
    <source>
        <dbReference type="EMBL" id="QGZ99428.1"/>
    </source>
</evidence>
<dbReference type="EMBL" id="CP046996">
    <property type="protein sequence ID" value="QGZ99428.1"/>
    <property type="molecule type" value="Genomic_DNA"/>
</dbReference>
<accession>A0A857DFW1</accession>
<reference evidence="1 2" key="1">
    <citation type="submission" date="2019-12" db="EMBL/GenBank/DDBJ databases">
        <title>Sequence classification of anaerobic respiratory reductive dehalogenases: First we see many, then we see few.</title>
        <authorList>
            <person name="Molenda O."/>
            <person name="Puentes Jacome L.A."/>
            <person name="Cao X."/>
            <person name="Nesbo C.L."/>
            <person name="Tang S."/>
            <person name="Morson N."/>
            <person name="Patron J."/>
            <person name="Lomheim L."/>
            <person name="Wishart D.S."/>
            <person name="Edwards E.A."/>
        </authorList>
    </citation>
    <scope>NUCLEOTIDE SEQUENCE [LARGE SCALE GENOMIC DNA]</scope>
    <source>
        <strain evidence="1 2">12DCA</strain>
    </source>
</reference>
<dbReference type="AlphaFoldDB" id="A0A857DFW1"/>
<organism evidence="1 2">
    <name type="scientific">Dehalobacter restrictus</name>
    <dbReference type="NCBI Taxonomy" id="55583"/>
    <lineage>
        <taxon>Bacteria</taxon>
        <taxon>Bacillati</taxon>
        <taxon>Bacillota</taxon>
        <taxon>Clostridia</taxon>
        <taxon>Eubacteriales</taxon>
        <taxon>Desulfitobacteriaceae</taxon>
        <taxon>Dehalobacter</taxon>
    </lineage>
</organism>
<protein>
    <submittedName>
        <fullName evidence="1">Uncharacterized protein</fullName>
    </submittedName>
</protein>
<proteinExistence type="predicted"/>
<gene>
    <name evidence="1" type="ORF">GQ588_01480</name>
</gene>
<dbReference type="RefSeq" id="WP_158208116.1">
    <property type="nucleotide sequence ID" value="NZ_CP046996.1"/>
</dbReference>
<sequence length="126" mass="12933">MATTLTPIQAVLNTALDSTATLCTVDTSGDPEVFEITFTAPAGKCYIEINNTAAVGTITYSLAAGTGYANSSAALTGSVLQTKSCLLHVEDARYKTGGKMTLTVTPTAATKLKTGNIVTVKAVQLV</sequence>
<evidence type="ECO:0000313" key="2">
    <source>
        <dbReference type="Proteomes" id="UP000430508"/>
    </source>
</evidence>
<name>A0A857DFW1_9FIRM</name>